<dbReference type="Proteomes" id="UP000035720">
    <property type="component" value="Unassembled WGS sequence"/>
</dbReference>
<dbReference type="GO" id="GO:0003700">
    <property type="term" value="F:DNA-binding transcription factor activity"/>
    <property type="evidence" value="ECO:0007669"/>
    <property type="project" value="TreeGrafter"/>
</dbReference>
<evidence type="ECO:0000256" key="1">
    <source>
        <dbReference type="ARBA" id="ARBA00022798"/>
    </source>
</evidence>
<feature type="domain" description="IclR-ED" evidence="8">
    <location>
        <begin position="73"/>
        <end position="254"/>
    </location>
</feature>
<keyword evidence="4" id="KW-0804">Transcription</keyword>
<gene>
    <name evidence="9" type="ORF">BN13_40030</name>
</gene>
<evidence type="ECO:0000259" key="8">
    <source>
        <dbReference type="PROSITE" id="PS51078"/>
    </source>
</evidence>
<dbReference type="PROSITE" id="PS51078">
    <property type="entry name" value="ICLR_ED"/>
    <property type="match status" value="1"/>
</dbReference>
<dbReference type="InterPro" id="IPR029016">
    <property type="entry name" value="GAF-like_dom_sf"/>
</dbReference>
<dbReference type="STRING" id="1193518.BN13_40030"/>
<dbReference type="InterPro" id="IPR036388">
    <property type="entry name" value="WH-like_DNA-bd_sf"/>
</dbReference>
<reference evidence="9 10" key="1">
    <citation type="journal article" date="2013" name="ISME J.">
        <title>A metabolic model for members of the genus Tetrasphaera involved in enhanced biological phosphorus removal.</title>
        <authorList>
            <person name="Kristiansen R."/>
            <person name="Nguyen H.T.T."/>
            <person name="Saunders A.M."/>
            <person name="Nielsen J.L."/>
            <person name="Wimmer R."/>
            <person name="Le V.Q."/>
            <person name="McIlroy S.J."/>
            <person name="Petrovski S."/>
            <person name="Seviour R.J."/>
            <person name="Calteau A."/>
            <person name="Nielsen K.L."/>
            <person name="Nielsen P.H."/>
        </authorList>
    </citation>
    <scope>NUCLEOTIDE SEQUENCE [LARGE SCALE GENOMIC DNA]</scope>
    <source>
        <strain evidence="9 10">Ben 74</strain>
    </source>
</reference>
<organism evidence="9 10">
    <name type="scientific">Nostocoides jenkinsii Ben 74</name>
    <dbReference type="NCBI Taxonomy" id="1193518"/>
    <lineage>
        <taxon>Bacteria</taxon>
        <taxon>Bacillati</taxon>
        <taxon>Actinomycetota</taxon>
        <taxon>Actinomycetes</taxon>
        <taxon>Micrococcales</taxon>
        <taxon>Intrasporangiaceae</taxon>
        <taxon>Nostocoides</taxon>
    </lineage>
</organism>
<dbReference type="EMBL" id="CAJC01000150">
    <property type="protein sequence ID" value="CCI53478.1"/>
    <property type="molecule type" value="Genomic_DNA"/>
</dbReference>
<protein>
    <recommendedName>
        <fullName evidence="6">Glycerol operon regulatory protein</fullName>
    </recommendedName>
</protein>
<keyword evidence="10" id="KW-1185">Reference proteome</keyword>
<dbReference type="AlphaFoldDB" id="A0A077MEN6"/>
<dbReference type="GO" id="GO:0003677">
    <property type="term" value="F:DNA binding"/>
    <property type="evidence" value="ECO:0007669"/>
    <property type="project" value="UniProtKB-KW"/>
</dbReference>
<dbReference type="SMART" id="SM00346">
    <property type="entry name" value="HTH_ICLR"/>
    <property type="match status" value="1"/>
</dbReference>
<comment type="function">
    <text evidence="5">May be an activator protein for the gylABX operon.</text>
</comment>
<dbReference type="SUPFAM" id="SSF46785">
    <property type="entry name" value="Winged helix' DNA-binding domain"/>
    <property type="match status" value="1"/>
</dbReference>
<evidence type="ECO:0000259" key="7">
    <source>
        <dbReference type="PROSITE" id="PS51077"/>
    </source>
</evidence>
<evidence type="ECO:0000256" key="4">
    <source>
        <dbReference type="ARBA" id="ARBA00023163"/>
    </source>
</evidence>
<dbReference type="RefSeq" id="WP_048543820.1">
    <property type="nucleotide sequence ID" value="NZ_HF571038.1"/>
</dbReference>
<feature type="domain" description="HTH iclR-type" evidence="7">
    <location>
        <begin position="11"/>
        <end position="72"/>
    </location>
</feature>
<dbReference type="InterPro" id="IPR050707">
    <property type="entry name" value="HTH_MetabolicPath_Reg"/>
</dbReference>
<accession>A0A077MEN6</accession>
<evidence type="ECO:0000256" key="2">
    <source>
        <dbReference type="ARBA" id="ARBA00023015"/>
    </source>
</evidence>
<keyword evidence="1" id="KW-0319">Glycerol metabolism</keyword>
<dbReference type="GO" id="GO:0045892">
    <property type="term" value="P:negative regulation of DNA-templated transcription"/>
    <property type="evidence" value="ECO:0007669"/>
    <property type="project" value="TreeGrafter"/>
</dbReference>
<dbReference type="InterPro" id="IPR036390">
    <property type="entry name" value="WH_DNA-bd_sf"/>
</dbReference>
<dbReference type="Pfam" id="PF01614">
    <property type="entry name" value="IclR_C"/>
    <property type="match status" value="1"/>
</dbReference>
<evidence type="ECO:0000256" key="3">
    <source>
        <dbReference type="ARBA" id="ARBA00023125"/>
    </source>
</evidence>
<dbReference type="OrthoDB" id="7274111at2"/>
<sequence>MDDAPEKDGSVQSVDRAATILAYLAGAGELGVTELARRLGVHKSTASRLVATLEKWELVEQVEGRGKYRLGIGLVRLAGTAVAGLDVVEQARPVCRRLAQETGLTVNLAVLADTQALYLDQVAGTSALQSYNWVGQRIPLHATSNGKVLLSELSPGKVRDLLGDLTAYTSRTIVDFGVLDAELARVRRDGYAMAIDELEDGLAAIAAPIHNAHGEITNSLSLSGPTFRLDDDRLAGLLDVLVPAAHEVSRRLGWHQPA</sequence>
<dbReference type="PANTHER" id="PTHR30136">
    <property type="entry name" value="HELIX-TURN-HELIX TRANSCRIPTIONAL REGULATOR, ICLR FAMILY"/>
    <property type="match status" value="1"/>
</dbReference>
<name>A0A077MEN6_9MICO</name>
<dbReference type="Gene3D" id="3.30.450.40">
    <property type="match status" value="1"/>
</dbReference>
<dbReference type="FunFam" id="1.10.10.10:FF:000056">
    <property type="entry name" value="IclR family transcriptional regulator"/>
    <property type="match status" value="1"/>
</dbReference>
<dbReference type="InterPro" id="IPR014757">
    <property type="entry name" value="Tscrpt_reg_IclR_C"/>
</dbReference>
<keyword evidence="3" id="KW-0238">DNA-binding</keyword>
<evidence type="ECO:0000313" key="9">
    <source>
        <dbReference type="EMBL" id="CCI53478.1"/>
    </source>
</evidence>
<dbReference type="SUPFAM" id="SSF55781">
    <property type="entry name" value="GAF domain-like"/>
    <property type="match status" value="1"/>
</dbReference>
<dbReference type="Pfam" id="PF09339">
    <property type="entry name" value="HTH_IclR"/>
    <property type="match status" value="1"/>
</dbReference>
<dbReference type="PANTHER" id="PTHR30136:SF24">
    <property type="entry name" value="HTH-TYPE TRANSCRIPTIONAL REPRESSOR ALLR"/>
    <property type="match status" value="1"/>
</dbReference>
<proteinExistence type="predicted"/>
<keyword evidence="2" id="KW-0805">Transcription regulation</keyword>
<evidence type="ECO:0000256" key="6">
    <source>
        <dbReference type="ARBA" id="ARBA00070406"/>
    </source>
</evidence>
<dbReference type="PROSITE" id="PS51077">
    <property type="entry name" value="HTH_ICLR"/>
    <property type="match status" value="1"/>
</dbReference>
<dbReference type="GO" id="GO:0006071">
    <property type="term" value="P:glycerol metabolic process"/>
    <property type="evidence" value="ECO:0007669"/>
    <property type="project" value="UniProtKB-KW"/>
</dbReference>
<dbReference type="InterPro" id="IPR005471">
    <property type="entry name" value="Tscrpt_reg_IclR_N"/>
</dbReference>
<dbReference type="Gene3D" id="1.10.10.10">
    <property type="entry name" value="Winged helix-like DNA-binding domain superfamily/Winged helix DNA-binding domain"/>
    <property type="match status" value="1"/>
</dbReference>
<evidence type="ECO:0000256" key="5">
    <source>
        <dbReference type="ARBA" id="ARBA00058938"/>
    </source>
</evidence>
<comment type="caution">
    <text evidence="9">The sequence shown here is derived from an EMBL/GenBank/DDBJ whole genome shotgun (WGS) entry which is preliminary data.</text>
</comment>
<evidence type="ECO:0000313" key="10">
    <source>
        <dbReference type="Proteomes" id="UP000035720"/>
    </source>
</evidence>